<protein>
    <submittedName>
        <fullName evidence="2">SGNH/GDSL hydrolase family protein</fullName>
    </submittedName>
</protein>
<evidence type="ECO:0000313" key="3">
    <source>
        <dbReference type="Proteomes" id="UP001324634"/>
    </source>
</evidence>
<name>A0AAX4HSY2_9BACT</name>
<dbReference type="EMBL" id="CP139487">
    <property type="protein sequence ID" value="WPU66075.1"/>
    <property type="molecule type" value="Genomic_DNA"/>
</dbReference>
<dbReference type="RefSeq" id="WP_321397842.1">
    <property type="nucleotide sequence ID" value="NZ_CP139487.1"/>
</dbReference>
<dbReference type="KEGG" id="psti:SOO65_04885"/>
<keyword evidence="3" id="KW-1185">Reference proteome</keyword>
<dbReference type="CDD" id="cd00229">
    <property type="entry name" value="SGNH_hydrolase"/>
    <property type="match status" value="1"/>
</dbReference>
<evidence type="ECO:0000256" key="1">
    <source>
        <dbReference type="SAM" id="SignalP"/>
    </source>
</evidence>
<sequence length="211" mass="23411">MLKLLFLFIISLPPSVFSSTLLVVGDSHTVGPFGRRLDENLRKEGHKVSTFASCGSIAGWWYTGKKTTCGYLSIDESGKLSEATQHTTPLIENLLSEIRPDIVLVAFGSNYVKTPSDEFVKKDLQKLLTSINASGAKCFWITPPDMRLYRKEIPRIKKLIEETVHCALFDSETVTKYPETGGDGVHYWSAKGTPIAKAWADAVVQSLMTRP</sequence>
<feature type="signal peptide" evidence="1">
    <location>
        <begin position="1"/>
        <end position="18"/>
    </location>
</feature>
<proteinExistence type="predicted"/>
<dbReference type="InterPro" id="IPR036514">
    <property type="entry name" value="SGNH_hydro_sf"/>
</dbReference>
<keyword evidence="2" id="KW-0378">Hydrolase</keyword>
<evidence type="ECO:0000313" key="2">
    <source>
        <dbReference type="EMBL" id="WPU66075.1"/>
    </source>
</evidence>
<dbReference type="Proteomes" id="UP001324634">
    <property type="component" value="Chromosome"/>
</dbReference>
<dbReference type="GO" id="GO:0016788">
    <property type="term" value="F:hydrolase activity, acting on ester bonds"/>
    <property type="evidence" value="ECO:0007669"/>
    <property type="project" value="UniProtKB-ARBA"/>
</dbReference>
<organism evidence="2 3">
    <name type="scientific">Peredibacter starrii</name>
    <dbReference type="NCBI Taxonomy" id="28202"/>
    <lineage>
        <taxon>Bacteria</taxon>
        <taxon>Pseudomonadati</taxon>
        <taxon>Bdellovibrionota</taxon>
        <taxon>Bacteriovoracia</taxon>
        <taxon>Bacteriovoracales</taxon>
        <taxon>Bacteriovoracaceae</taxon>
        <taxon>Peredibacter</taxon>
    </lineage>
</organism>
<feature type="chain" id="PRO_5043982578" evidence="1">
    <location>
        <begin position="19"/>
        <end position="211"/>
    </location>
</feature>
<gene>
    <name evidence="2" type="ORF">SOO65_04885</name>
</gene>
<keyword evidence="1" id="KW-0732">Signal</keyword>
<dbReference type="Gene3D" id="3.40.50.1110">
    <property type="entry name" value="SGNH hydrolase"/>
    <property type="match status" value="1"/>
</dbReference>
<reference evidence="2 3" key="1">
    <citation type="submission" date="2023-11" db="EMBL/GenBank/DDBJ databases">
        <title>Peredibacter starrii A3.12.</title>
        <authorList>
            <person name="Mitchell R.J."/>
        </authorList>
    </citation>
    <scope>NUCLEOTIDE SEQUENCE [LARGE SCALE GENOMIC DNA]</scope>
    <source>
        <strain evidence="2 3">A3.12</strain>
    </source>
</reference>
<dbReference type="AlphaFoldDB" id="A0AAX4HSY2"/>
<dbReference type="SUPFAM" id="SSF52266">
    <property type="entry name" value="SGNH hydrolase"/>
    <property type="match status" value="1"/>
</dbReference>
<accession>A0AAX4HSY2</accession>